<evidence type="ECO:0000313" key="1">
    <source>
        <dbReference type="EMBL" id="QGK90355.1"/>
    </source>
</evidence>
<reference evidence="1 2" key="1">
    <citation type="submission" date="2019-11" db="EMBL/GenBank/DDBJ databases">
        <authorList>
            <person name="Popova A.V."/>
            <person name="Shneider M.M."/>
            <person name="Mikhailova Y.V."/>
            <person name="Shagin D.A."/>
        </authorList>
    </citation>
    <scope>NUCLEOTIDE SEQUENCE [LARGE SCALE GENOMIC DNA]</scope>
</reference>
<accession>A0A6M3AKH5</accession>
<keyword evidence="2" id="KW-1185">Reference proteome</keyword>
<sequence length="62" mass="6950">MWAMRNTSSHVKDIYKELASRIFGVPINEVTPEQQARAKCWTFAFRYGHAGPPSKSFGGFSG</sequence>
<protein>
    <submittedName>
        <fullName evidence="1">Uncharacterized protein</fullName>
    </submittedName>
</protein>
<evidence type="ECO:0000313" key="2">
    <source>
        <dbReference type="Proteomes" id="UP000503028"/>
    </source>
</evidence>
<gene>
    <name evidence="1" type="ORF">APK89_07</name>
</gene>
<organism evidence="1 2">
    <name type="scientific">Acinetobacter phage vB_AbaP_APK89</name>
    <dbReference type="NCBI Taxonomy" id="2675228"/>
    <lineage>
        <taxon>Viruses</taxon>
        <taxon>Duplodnaviria</taxon>
        <taxon>Heunggongvirae</taxon>
        <taxon>Uroviricota</taxon>
        <taxon>Caudoviricetes</taxon>
        <taxon>Autographivirales</taxon>
        <taxon>Autoscriptoviridae</taxon>
        <taxon>Beijerinckvirinae</taxon>
        <taxon>Friunavirus</taxon>
        <taxon>Friunavirus APK89</taxon>
    </lineage>
</organism>
<dbReference type="SUPFAM" id="SSF56672">
    <property type="entry name" value="DNA/RNA polymerases"/>
    <property type="match status" value="1"/>
</dbReference>
<dbReference type="Proteomes" id="UP000503028">
    <property type="component" value="Segment"/>
</dbReference>
<dbReference type="EMBL" id="MN651570">
    <property type="protein sequence ID" value="QGK90355.1"/>
    <property type="molecule type" value="Genomic_DNA"/>
</dbReference>
<proteinExistence type="predicted"/>
<dbReference type="InterPro" id="IPR043502">
    <property type="entry name" value="DNA/RNA_pol_sf"/>
</dbReference>
<name>A0A6M3AKH5_9CAUD</name>
<dbReference type="Gene3D" id="1.10.150.20">
    <property type="entry name" value="5' to 3' exonuclease, C-terminal subdomain"/>
    <property type="match status" value="1"/>
</dbReference>